<protein>
    <recommendedName>
        <fullName evidence="4 9">peptidylprolyl isomerase</fullName>
        <ecNumber evidence="4 9">5.2.1.8</ecNumber>
    </recommendedName>
</protein>
<evidence type="ECO:0000256" key="10">
    <source>
        <dbReference type="SAM" id="MobiDB-lite"/>
    </source>
</evidence>
<dbReference type="Pfam" id="PF00254">
    <property type="entry name" value="FKBP_C"/>
    <property type="match status" value="1"/>
</dbReference>
<evidence type="ECO:0000256" key="5">
    <source>
        <dbReference type="ARBA" id="ARBA00022490"/>
    </source>
</evidence>
<keyword evidence="5" id="KW-0963">Cytoplasm</keyword>
<feature type="region of interest" description="Disordered" evidence="10">
    <location>
        <begin position="105"/>
        <end position="141"/>
    </location>
</feature>
<comment type="function">
    <text evidence="2">PPIases accelerate the folding of proteins. It catalyzes the cis-trans isomerization of proline imidic peptide bonds in oligopeptides.</text>
</comment>
<evidence type="ECO:0000313" key="12">
    <source>
        <dbReference type="EMBL" id="WWD10286.1"/>
    </source>
</evidence>
<evidence type="ECO:0000256" key="6">
    <source>
        <dbReference type="ARBA" id="ARBA00023110"/>
    </source>
</evidence>
<dbReference type="GeneID" id="91107222"/>
<dbReference type="InterPro" id="IPR046357">
    <property type="entry name" value="PPIase_dom_sf"/>
</dbReference>
<evidence type="ECO:0000313" key="13">
    <source>
        <dbReference type="Proteomes" id="UP001358614"/>
    </source>
</evidence>
<evidence type="ECO:0000256" key="7">
    <source>
        <dbReference type="ARBA" id="ARBA00023235"/>
    </source>
</evidence>
<reference evidence="12 13" key="1">
    <citation type="submission" date="2024-01" db="EMBL/GenBank/DDBJ databases">
        <title>Comparative genomics of Cryptococcus and Kwoniella reveals pathogenesis evolution and contrasting modes of karyotype evolution via chromosome fusion or intercentromeric recombination.</title>
        <authorList>
            <person name="Coelho M.A."/>
            <person name="David-Palma M."/>
            <person name="Shea T."/>
            <person name="Bowers K."/>
            <person name="McGinley-Smith S."/>
            <person name="Mohammad A.W."/>
            <person name="Gnirke A."/>
            <person name="Yurkov A.M."/>
            <person name="Nowrousian M."/>
            <person name="Sun S."/>
            <person name="Cuomo C.A."/>
            <person name="Heitman J."/>
        </authorList>
    </citation>
    <scope>NUCLEOTIDE SEQUENCE [LARGE SCALE GENOMIC DNA]</scope>
    <source>
        <strain evidence="12 13">PYCC6329</strain>
    </source>
</reference>
<dbReference type="EC" id="5.2.1.8" evidence="4 9"/>
<dbReference type="InterPro" id="IPR001179">
    <property type="entry name" value="PPIase_FKBP_dom"/>
</dbReference>
<dbReference type="GO" id="GO:0003755">
    <property type="term" value="F:peptidyl-prolyl cis-trans isomerase activity"/>
    <property type="evidence" value="ECO:0007669"/>
    <property type="project" value="UniProtKB-KW"/>
</dbReference>
<dbReference type="Gene3D" id="3.10.50.40">
    <property type="match status" value="1"/>
</dbReference>
<keyword evidence="7 9" id="KW-0413">Isomerase</keyword>
<comment type="similarity">
    <text evidence="8">Belongs to the FKBP-type PPIase family. FKBP1 subfamily.</text>
</comment>
<evidence type="ECO:0000256" key="9">
    <source>
        <dbReference type="PROSITE-ProRule" id="PRU00277"/>
    </source>
</evidence>
<evidence type="ECO:0000256" key="3">
    <source>
        <dbReference type="ARBA" id="ARBA00004496"/>
    </source>
</evidence>
<dbReference type="GO" id="GO:0005737">
    <property type="term" value="C:cytoplasm"/>
    <property type="evidence" value="ECO:0007669"/>
    <property type="project" value="UniProtKB-SubCell"/>
</dbReference>
<comment type="subcellular location">
    <subcellularLocation>
        <location evidence="3">Cytoplasm</location>
    </subcellularLocation>
</comment>
<feature type="domain" description="PPIase FKBP-type" evidence="11">
    <location>
        <begin position="20"/>
        <end position="108"/>
    </location>
</feature>
<dbReference type="EMBL" id="CP144091">
    <property type="protein sequence ID" value="WWD10286.1"/>
    <property type="molecule type" value="Genomic_DNA"/>
</dbReference>
<dbReference type="PANTHER" id="PTHR10516:SF443">
    <property type="entry name" value="FK506-BINDING PROTEIN 59-RELATED"/>
    <property type="match status" value="1"/>
</dbReference>
<dbReference type="FunFam" id="3.10.50.40:FF:000025">
    <property type="entry name" value="Peptidylprolyl isomerase"/>
    <property type="match status" value="1"/>
</dbReference>
<evidence type="ECO:0000259" key="11">
    <source>
        <dbReference type="PROSITE" id="PS50059"/>
    </source>
</evidence>
<sequence length="141" mass="15252">MGITIETISPGDGKTFAQAGQQVTMHYVGTLANGKIFDSSRDKAHPFTCIVGVGHVIKGWDKGIPRLSLGQKAILTCPPDHAYGPRGLGGMIPPNATLKFEIELLGIQPNPHRDQKHQKPQQSQAQHPVTAQARPKYQGEV</sequence>
<dbReference type="Proteomes" id="UP001358614">
    <property type="component" value="Chromosome 3"/>
</dbReference>
<dbReference type="InterPro" id="IPR050689">
    <property type="entry name" value="FKBP-type_PPIase"/>
</dbReference>
<dbReference type="RefSeq" id="XP_066088253.1">
    <property type="nucleotide sequence ID" value="XM_066232156.1"/>
</dbReference>
<accession>A0AAX4KV21</accession>
<evidence type="ECO:0000256" key="8">
    <source>
        <dbReference type="ARBA" id="ARBA00038106"/>
    </source>
</evidence>
<name>A0AAX4KV21_9TREE</name>
<organism evidence="12 13">
    <name type="scientific">Kwoniella europaea PYCC6329</name>
    <dbReference type="NCBI Taxonomy" id="1423913"/>
    <lineage>
        <taxon>Eukaryota</taxon>
        <taxon>Fungi</taxon>
        <taxon>Dikarya</taxon>
        <taxon>Basidiomycota</taxon>
        <taxon>Agaricomycotina</taxon>
        <taxon>Tremellomycetes</taxon>
        <taxon>Tremellales</taxon>
        <taxon>Cryptococcaceae</taxon>
        <taxon>Kwoniella</taxon>
    </lineage>
</organism>
<dbReference type="SUPFAM" id="SSF54534">
    <property type="entry name" value="FKBP-like"/>
    <property type="match status" value="1"/>
</dbReference>
<dbReference type="PANTHER" id="PTHR10516">
    <property type="entry name" value="PEPTIDYL-PROLYL CIS-TRANS ISOMERASE"/>
    <property type="match status" value="1"/>
</dbReference>
<gene>
    <name evidence="12" type="ORF">V865_008421</name>
</gene>
<keyword evidence="6 9" id="KW-0697">Rotamase</keyword>
<comment type="catalytic activity">
    <reaction evidence="1 9">
        <text>[protein]-peptidylproline (omega=180) = [protein]-peptidylproline (omega=0)</text>
        <dbReference type="Rhea" id="RHEA:16237"/>
        <dbReference type="Rhea" id="RHEA-COMP:10747"/>
        <dbReference type="Rhea" id="RHEA-COMP:10748"/>
        <dbReference type="ChEBI" id="CHEBI:83833"/>
        <dbReference type="ChEBI" id="CHEBI:83834"/>
        <dbReference type="EC" id="5.2.1.8"/>
    </reaction>
</comment>
<evidence type="ECO:0000256" key="1">
    <source>
        <dbReference type="ARBA" id="ARBA00000971"/>
    </source>
</evidence>
<evidence type="ECO:0000256" key="2">
    <source>
        <dbReference type="ARBA" id="ARBA00002388"/>
    </source>
</evidence>
<dbReference type="AlphaFoldDB" id="A0AAX4KV21"/>
<evidence type="ECO:0000256" key="4">
    <source>
        <dbReference type="ARBA" id="ARBA00013194"/>
    </source>
</evidence>
<dbReference type="KEGG" id="ker:91107222"/>
<keyword evidence="13" id="KW-1185">Reference proteome</keyword>
<proteinExistence type="inferred from homology"/>
<dbReference type="PROSITE" id="PS50059">
    <property type="entry name" value="FKBP_PPIASE"/>
    <property type="match status" value="1"/>
</dbReference>